<dbReference type="PANTHER" id="PTHR30537">
    <property type="entry name" value="HTH-TYPE TRANSCRIPTIONAL REGULATOR"/>
    <property type="match status" value="1"/>
</dbReference>
<evidence type="ECO:0000256" key="1">
    <source>
        <dbReference type="ARBA" id="ARBA00009437"/>
    </source>
</evidence>
<proteinExistence type="inferred from homology"/>
<dbReference type="Pfam" id="PF00126">
    <property type="entry name" value="HTH_1"/>
    <property type="match status" value="1"/>
</dbReference>
<dbReference type="Gene3D" id="3.40.190.290">
    <property type="match status" value="1"/>
</dbReference>
<dbReference type="Proteomes" id="UP000321857">
    <property type="component" value="Chromosome"/>
</dbReference>
<dbReference type="InterPro" id="IPR000847">
    <property type="entry name" value="LysR_HTH_N"/>
</dbReference>
<dbReference type="AlphaFoldDB" id="A0A516IPF5"/>
<dbReference type="InterPro" id="IPR058163">
    <property type="entry name" value="LysR-type_TF_proteobact-type"/>
</dbReference>
<feature type="domain" description="HTH lysR-type" evidence="5">
    <location>
        <begin position="2"/>
        <end position="59"/>
    </location>
</feature>
<dbReference type="KEGG" id="sxa:FMM02_01370"/>
<evidence type="ECO:0000256" key="3">
    <source>
        <dbReference type="ARBA" id="ARBA00023125"/>
    </source>
</evidence>
<dbReference type="GO" id="GO:0003700">
    <property type="term" value="F:DNA-binding transcription factor activity"/>
    <property type="evidence" value="ECO:0007669"/>
    <property type="project" value="InterPro"/>
</dbReference>
<dbReference type="SUPFAM" id="SSF46785">
    <property type="entry name" value="Winged helix' DNA-binding domain"/>
    <property type="match status" value="1"/>
</dbReference>
<dbReference type="GO" id="GO:0006351">
    <property type="term" value="P:DNA-templated transcription"/>
    <property type="evidence" value="ECO:0007669"/>
    <property type="project" value="TreeGrafter"/>
</dbReference>
<dbReference type="InterPro" id="IPR036390">
    <property type="entry name" value="WH_DNA-bd_sf"/>
</dbReference>
<dbReference type="Pfam" id="PF03466">
    <property type="entry name" value="LysR_substrate"/>
    <property type="match status" value="1"/>
</dbReference>
<protein>
    <submittedName>
        <fullName evidence="6">LysR family transcriptional regulator</fullName>
    </submittedName>
</protein>
<dbReference type="Gene3D" id="1.10.10.10">
    <property type="entry name" value="Winged helix-like DNA-binding domain superfamily/Winged helix DNA-binding domain"/>
    <property type="match status" value="1"/>
</dbReference>
<dbReference type="GO" id="GO:0043565">
    <property type="term" value="F:sequence-specific DNA binding"/>
    <property type="evidence" value="ECO:0007669"/>
    <property type="project" value="TreeGrafter"/>
</dbReference>
<dbReference type="SUPFAM" id="SSF53850">
    <property type="entry name" value="Periplasmic binding protein-like II"/>
    <property type="match status" value="1"/>
</dbReference>
<accession>A0A516IPF5</accession>
<dbReference type="EMBL" id="CP041659">
    <property type="protein sequence ID" value="QDP18726.1"/>
    <property type="molecule type" value="Genomic_DNA"/>
</dbReference>
<dbReference type="PANTHER" id="PTHR30537:SF3">
    <property type="entry name" value="TRANSCRIPTIONAL REGULATORY PROTEIN"/>
    <property type="match status" value="1"/>
</dbReference>
<gene>
    <name evidence="6" type="ORF">FMM02_01370</name>
</gene>
<keyword evidence="7" id="KW-1185">Reference proteome</keyword>
<dbReference type="PROSITE" id="PS50931">
    <property type="entry name" value="HTH_LYSR"/>
    <property type="match status" value="1"/>
</dbReference>
<evidence type="ECO:0000256" key="2">
    <source>
        <dbReference type="ARBA" id="ARBA00023015"/>
    </source>
</evidence>
<dbReference type="InterPro" id="IPR036388">
    <property type="entry name" value="WH-like_DNA-bd_sf"/>
</dbReference>
<sequence>MFSWDDLRVFVTLHRERTTVRAARVLGTSQSTIVRRLAALENDLDLKLFTRGSSGLVPTEAGKRLYPLAIQAERSVCEFTAEVELLTETGLKLIRLTLPDHFEQLVVPVLREFRKRWPAVDVEILPADRIYDLDRGEADIAIRGRTTGQQVDVVARDLPACGFAVYASAHAPESECPDDPEKLALFPIADLDAPAGMLPIYRWLKKQRSPDMRSPHCKNLQALASTIASGAAIGALPCTMGDANRLLRRCFEPNEAFDVPIYLIVRRAALRRPPARDLFDSLQTYFCERPQLLLGKRN</sequence>
<organism evidence="6 7">
    <name type="scientific">Sphingomonas xanthus</name>
    <dbReference type="NCBI Taxonomy" id="2594473"/>
    <lineage>
        <taxon>Bacteria</taxon>
        <taxon>Pseudomonadati</taxon>
        <taxon>Pseudomonadota</taxon>
        <taxon>Alphaproteobacteria</taxon>
        <taxon>Sphingomonadales</taxon>
        <taxon>Sphingomonadaceae</taxon>
        <taxon>Sphingomonas</taxon>
    </lineage>
</organism>
<comment type="similarity">
    <text evidence="1">Belongs to the LysR transcriptional regulatory family.</text>
</comment>
<dbReference type="RefSeq" id="WP_147493188.1">
    <property type="nucleotide sequence ID" value="NZ_CP041659.1"/>
</dbReference>
<evidence type="ECO:0000256" key="4">
    <source>
        <dbReference type="ARBA" id="ARBA00023163"/>
    </source>
</evidence>
<evidence type="ECO:0000313" key="6">
    <source>
        <dbReference type="EMBL" id="QDP18726.1"/>
    </source>
</evidence>
<keyword evidence="4" id="KW-0804">Transcription</keyword>
<name>A0A516IPF5_9SPHN</name>
<reference evidence="6 7" key="1">
    <citation type="submission" date="2019-07" db="EMBL/GenBank/DDBJ databases">
        <title>Sphingomonas AE3 Genome sequencing and assembly.</title>
        <authorList>
            <person name="Kim H."/>
        </authorList>
    </citation>
    <scope>NUCLEOTIDE SEQUENCE [LARGE SCALE GENOMIC DNA]</scope>
    <source>
        <strain evidence="6 7">AE3</strain>
    </source>
</reference>
<evidence type="ECO:0000313" key="7">
    <source>
        <dbReference type="Proteomes" id="UP000321857"/>
    </source>
</evidence>
<dbReference type="InterPro" id="IPR005119">
    <property type="entry name" value="LysR_subst-bd"/>
</dbReference>
<keyword evidence="2" id="KW-0805">Transcription regulation</keyword>
<keyword evidence="3" id="KW-0238">DNA-binding</keyword>
<dbReference type="OrthoDB" id="9786526at2"/>
<evidence type="ECO:0000259" key="5">
    <source>
        <dbReference type="PROSITE" id="PS50931"/>
    </source>
</evidence>